<dbReference type="RefSeq" id="XP_064767928.1">
    <property type="nucleotide sequence ID" value="XM_064910464.1"/>
</dbReference>
<dbReference type="InterPro" id="IPR036864">
    <property type="entry name" value="Zn2-C6_fun-type_DNA-bd_sf"/>
</dbReference>
<feature type="region of interest" description="Disordered" evidence="7">
    <location>
        <begin position="714"/>
        <end position="733"/>
    </location>
</feature>
<name>A0ABR1F4Y6_9ASCO</name>
<keyword evidence="4" id="KW-0238">DNA-binding</keyword>
<dbReference type="PANTHER" id="PTHR47540:SF3">
    <property type="entry name" value="ZN(II)2CYS6 TRANSCRIPTION FACTOR (EUROFUNG)"/>
    <property type="match status" value="1"/>
</dbReference>
<feature type="compositionally biased region" description="Polar residues" evidence="7">
    <location>
        <begin position="167"/>
        <end position="179"/>
    </location>
</feature>
<dbReference type="PROSITE" id="PS00463">
    <property type="entry name" value="ZN2_CY6_FUNGAL_1"/>
    <property type="match status" value="1"/>
</dbReference>
<evidence type="ECO:0000259" key="8">
    <source>
        <dbReference type="PROSITE" id="PS50048"/>
    </source>
</evidence>
<evidence type="ECO:0000256" key="5">
    <source>
        <dbReference type="ARBA" id="ARBA00023163"/>
    </source>
</evidence>
<dbReference type="Proteomes" id="UP001498771">
    <property type="component" value="Unassembled WGS sequence"/>
</dbReference>
<dbReference type="PANTHER" id="PTHR47540">
    <property type="entry name" value="THIAMINE REPRESSIBLE GENES REGULATORY PROTEIN THI5"/>
    <property type="match status" value="1"/>
</dbReference>
<keyword evidence="10" id="KW-1185">Reference proteome</keyword>
<dbReference type="CDD" id="cd12148">
    <property type="entry name" value="fungal_TF_MHR"/>
    <property type="match status" value="1"/>
</dbReference>
<feature type="domain" description="Zn(2)-C6 fungal-type" evidence="8">
    <location>
        <begin position="90"/>
        <end position="119"/>
    </location>
</feature>
<feature type="region of interest" description="Disordered" evidence="7">
    <location>
        <begin position="152"/>
        <end position="186"/>
    </location>
</feature>
<evidence type="ECO:0000256" key="6">
    <source>
        <dbReference type="ARBA" id="ARBA00023242"/>
    </source>
</evidence>
<comment type="subcellular location">
    <subcellularLocation>
        <location evidence="1">Nucleus</location>
    </subcellularLocation>
</comment>
<evidence type="ECO:0000256" key="3">
    <source>
        <dbReference type="ARBA" id="ARBA00023015"/>
    </source>
</evidence>
<dbReference type="InterPro" id="IPR007219">
    <property type="entry name" value="XnlR_reg_dom"/>
</dbReference>
<keyword evidence="3" id="KW-0805">Transcription regulation</keyword>
<dbReference type="InterPro" id="IPR051711">
    <property type="entry name" value="Stress_Response_Reg"/>
</dbReference>
<dbReference type="InterPro" id="IPR001138">
    <property type="entry name" value="Zn2Cys6_DnaBD"/>
</dbReference>
<evidence type="ECO:0000256" key="1">
    <source>
        <dbReference type="ARBA" id="ARBA00004123"/>
    </source>
</evidence>
<dbReference type="EMBL" id="JBBJBU010000007">
    <property type="protein sequence ID" value="KAK7204895.1"/>
    <property type="molecule type" value="Genomic_DNA"/>
</dbReference>
<dbReference type="Pfam" id="PF00172">
    <property type="entry name" value="Zn_clus"/>
    <property type="match status" value="1"/>
</dbReference>
<feature type="region of interest" description="Disordered" evidence="7">
    <location>
        <begin position="741"/>
        <end position="763"/>
    </location>
</feature>
<feature type="compositionally biased region" description="Polar residues" evidence="7">
    <location>
        <begin position="1"/>
        <end position="15"/>
    </location>
</feature>
<dbReference type="Gene3D" id="4.10.240.10">
    <property type="entry name" value="Zn(2)-C6 fungal-type DNA-binding domain"/>
    <property type="match status" value="1"/>
</dbReference>
<evidence type="ECO:0000313" key="9">
    <source>
        <dbReference type="EMBL" id="KAK7204895.1"/>
    </source>
</evidence>
<dbReference type="SMART" id="SM00906">
    <property type="entry name" value="Fungal_trans"/>
    <property type="match status" value="1"/>
</dbReference>
<keyword evidence="2" id="KW-0479">Metal-binding</keyword>
<evidence type="ECO:0000256" key="4">
    <source>
        <dbReference type="ARBA" id="ARBA00023125"/>
    </source>
</evidence>
<keyword evidence="5" id="KW-0804">Transcription</keyword>
<organism evidence="9 10">
    <name type="scientific">Myxozyma melibiosi</name>
    <dbReference type="NCBI Taxonomy" id="54550"/>
    <lineage>
        <taxon>Eukaryota</taxon>
        <taxon>Fungi</taxon>
        <taxon>Dikarya</taxon>
        <taxon>Ascomycota</taxon>
        <taxon>Saccharomycotina</taxon>
        <taxon>Lipomycetes</taxon>
        <taxon>Lipomycetales</taxon>
        <taxon>Lipomycetaceae</taxon>
        <taxon>Myxozyma</taxon>
    </lineage>
</organism>
<feature type="region of interest" description="Disordered" evidence="7">
    <location>
        <begin position="676"/>
        <end position="709"/>
    </location>
</feature>
<gene>
    <name evidence="9" type="ORF">BZA70DRAFT_239081</name>
</gene>
<feature type="compositionally biased region" description="Low complexity" evidence="7">
    <location>
        <begin position="52"/>
        <end position="67"/>
    </location>
</feature>
<evidence type="ECO:0000256" key="7">
    <source>
        <dbReference type="SAM" id="MobiDB-lite"/>
    </source>
</evidence>
<keyword evidence="6" id="KW-0539">Nucleus</keyword>
<evidence type="ECO:0000313" key="10">
    <source>
        <dbReference type="Proteomes" id="UP001498771"/>
    </source>
</evidence>
<proteinExistence type="predicted"/>
<dbReference type="SUPFAM" id="SSF57701">
    <property type="entry name" value="Zn2/Cys6 DNA-binding domain"/>
    <property type="match status" value="1"/>
</dbReference>
<dbReference type="GeneID" id="90035976"/>
<dbReference type="PROSITE" id="PS50048">
    <property type="entry name" value="ZN2_CY6_FUNGAL_2"/>
    <property type="match status" value="1"/>
</dbReference>
<sequence>MATNSQAQALRSILSTPPPPPAPPSSAAVSVSASPQEHYRSGATPHSAFKRSQSPDSPSVASSYSPATVPPPKGVKRSRKASERQRVSRACDNCKQKKTRCSGNMPCFRCVGLAIPCEFTAEYHRGRPPAPEASGLDIPAAAYKNAAVAKAARSADRPRTPKEAAEQMTTATLTSTRNSPEPPQTDVLGQYVGSSSGIAFLNRVQRRLHDMDCPNTSSSILTFGDPELPDYNSGCFILPPKTEAKKMIDFYFSYAMPTYRFLHQPTVNEWFEEFYESFDSLEMKEGMRERNAIVIMLMAQARKYPSATTRNNSSGSSNYVDNSSLYFHAAERQLKMETGRPRLSSVQARLCQCFYLLSCSRINHCRSLFGTTAHLIQALGLHRRQKQLASPVNVDYIEQESRKRVFWSAYSLDKYLSAVLGRPSIFHDNDIDQELPSLVNDADLSAKEIRLENYRTVNCIMLAPVLHAKLVRLLSGILRDIYSIHRISHARKIGLCKQYTSDLKAWYATLPAFLDPKRVQPSLLMTLLQRQSRMLSLAYAHSLILVNRPFLLTSFASLTPGKYGYAEREADDGDHEAGIQECLSAAMIAVAIIDDLSESQEVFSALWFTQYVAFCSVVVLYVYTIRSRAEGGESWQEYLEAAQKCQRQISSAAKENSLAQRYSIILEELRVEAVREREASGSAPAGAEPPPPQQQQIQSQQGQAVQQHEIIEQQQEHGRGVGMNENEAFGGIGVGRPQMEVQSHSTELLGLQPNPRNPQVSGSASTQVMSHEEMLKVEDSEMGMYPSQLIEDLTSWENFDTLVMDFLGTNMPFEQQQQQSFV</sequence>
<reference evidence="9 10" key="1">
    <citation type="submission" date="2024-03" db="EMBL/GenBank/DDBJ databases">
        <title>Genome-scale model development and genomic sequencing of the oleaginous clade Lipomyces.</title>
        <authorList>
            <consortium name="Lawrence Berkeley National Laboratory"/>
            <person name="Czajka J.J."/>
            <person name="Han Y."/>
            <person name="Kim J."/>
            <person name="Mondo S.J."/>
            <person name="Hofstad B.A."/>
            <person name="Robles A."/>
            <person name="Haridas S."/>
            <person name="Riley R."/>
            <person name="LaButti K."/>
            <person name="Pangilinan J."/>
            <person name="Andreopoulos W."/>
            <person name="Lipzen A."/>
            <person name="Yan J."/>
            <person name="Wang M."/>
            <person name="Ng V."/>
            <person name="Grigoriev I.V."/>
            <person name="Spatafora J.W."/>
            <person name="Magnuson J.K."/>
            <person name="Baker S.E."/>
            <person name="Pomraning K.R."/>
        </authorList>
    </citation>
    <scope>NUCLEOTIDE SEQUENCE [LARGE SCALE GENOMIC DNA]</scope>
    <source>
        <strain evidence="9 10">Phaff 52-87</strain>
    </source>
</reference>
<feature type="region of interest" description="Disordered" evidence="7">
    <location>
        <begin position="1"/>
        <end position="98"/>
    </location>
</feature>
<dbReference type="SMART" id="SM00066">
    <property type="entry name" value="GAL4"/>
    <property type="match status" value="1"/>
</dbReference>
<evidence type="ECO:0000256" key="2">
    <source>
        <dbReference type="ARBA" id="ARBA00022723"/>
    </source>
</evidence>
<feature type="compositionally biased region" description="Low complexity" evidence="7">
    <location>
        <begin position="25"/>
        <end position="35"/>
    </location>
</feature>
<feature type="compositionally biased region" description="Low complexity" evidence="7">
    <location>
        <begin position="694"/>
        <end position="708"/>
    </location>
</feature>
<comment type="caution">
    <text evidence="9">The sequence shown here is derived from an EMBL/GenBank/DDBJ whole genome shotgun (WGS) entry which is preliminary data.</text>
</comment>
<dbReference type="CDD" id="cd00067">
    <property type="entry name" value="GAL4"/>
    <property type="match status" value="1"/>
</dbReference>
<dbReference type="Pfam" id="PF04082">
    <property type="entry name" value="Fungal_trans"/>
    <property type="match status" value="1"/>
</dbReference>
<feature type="compositionally biased region" description="Basic and acidic residues" evidence="7">
    <location>
        <begin position="153"/>
        <end position="165"/>
    </location>
</feature>
<accession>A0ABR1F4Y6</accession>
<protein>
    <submittedName>
        <fullName evidence="9">Fungal-specific transcription factor domain-containing protein</fullName>
    </submittedName>
</protein>